<dbReference type="InterPro" id="IPR029068">
    <property type="entry name" value="Glyas_Bleomycin-R_OHBP_Dase"/>
</dbReference>
<reference evidence="4" key="2">
    <citation type="submission" date="2020-08" db="EMBL/GenBank/DDBJ databases">
        <title>The Agave Microbiome: Exploring the role of microbial communities in plant adaptations to desert environments.</title>
        <authorList>
            <person name="Partida-Martinez L.P."/>
        </authorList>
    </citation>
    <scope>NUCLEOTIDE SEQUENCE [LARGE SCALE GENOMIC DNA]</scope>
    <source>
        <strain evidence="4">AT2.8</strain>
    </source>
</reference>
<dbReference type="PROSITE" id="PS00934">
    <property type="entry name" value="GLYOXALASE_I_1"/>
    <property type="match status" value="1"/>
</dbReference>
<dbReference type="GO" id="GO:0004493">
    <property type="term" value="F:methylmalonyl-CoA epimerase activity"/>
    <property type="evidence" value="ECO:0007669"/>
    <property type="project" value="TreeGrafter"/>
</dbReference>
<dbReference type="AlphaFoldDB" id="A0A852T6T5"/>
<evidence type="ECO:0000256" key="1">
    <source>
        <dbReference type="ARBA" id="ARBA00022723"/>
    </source>
</evidence>
<keyword evidence="1" id="KW-0479">Metal-binding</keyword>
<organism evidence="3 4">
    <name type="scientific">Neobacillus niacini</name>
    <dbReference type="NCBI Taxonomy" id="86668"/>
    <lineage>
        <taxon>Bacteria</taxon>
        <taxon>Bacillati</taxon>
        <taxon>Bacillota</taxon>
        <taxon>Bacilli</taxon>
        <taxon>Bacillales</taxon>
        <taxon>Bacillaceae</taxon>
        <taxon>Neobacillus</taxon>
    </lineage>
</organism>
<accession>A0A852T6T5</accession>
<dbReference type="Gene3D" id="3.10.180.10">
    <property type="entry name" value="2,3-Dihydroxybiphenyl 1,2-Dioxygenase, domain 1"/>
    <property type="match status" value="1"/>
</dbReference>
<evidence type="ECO:0000313" key="3">
    <source>
        <dbReference type="EMBL" id="NYE03566.1"/>
    </source>
</evidence>
<proteinExistence type="predicted"/>
<dbReference type="CDD" id="cd06587">
    <property type="entry name" value="VOC"/>
    <property type="match status" value="1"/>
</dbReference>
<feature type="domain" description="VOC" evidence="2">
    <location>
        <begin position="5"/>
        <end position="126"/>
    </location>
</feature>
<dbReference type="InterPro" id="IPR004360">
    <property type="entry name" value="Glyas_Fos-R_dOase_dom"/>
</dbReference>
<dbReference type="SUPFAM" id="SSF54593">
    <property type="entry name" value="Glyoxalase/Bleomycin resistance protein/Dihydroxybiphenyl dioxygenase"/>
    <property type="match status" value="1"/>
</dbReference>
<dbReference type="Pfam" id="PF00903">
    <property type="entry name" value="Glyoxalase"/>
    <property type="match status" value="1"/>
</dbReference>
<comment type="caution">
    <text evidence="3">The sequence shown here is derived from an EMBL/GenBank/DDBJ whole genome shotgun (WGS) entry which is preliminary data.</text>
</comment>
<evidence type="ECO:0000313" key="4">
    <source>
        <dbReference type="Proteomes" id="UP000548423"/>
    </source>
</evidence>
<dbReference type="InterPro" id="IPR037523">
    <property type="entry name" value="VOC_core"/>
</dbReference>
<sequence>MAVKKLEHVGVMVSDLEVSIGFYQDVLGLDLLDRFDANESTGLAFLGDGGSGQVIVELICGKDNTFPDEGKVHHIAFTVDDIEGEIERLRSLKVHFTNDEISTLANGSKYIFFKGPDGETLELFQPKS</sequence>
<dbReference type="EMBL" id="JACCBX010000001">
    <property type="protein sequence ID" value="NYE03566.1"/>
    <property type="molecule type" value="Genomic_DNA"/>
</dbReference>
<dbReference type="Proteomes" id="UP000548423">
    <property type="component" value="Unassembled WGS sequence"/>
</dbReference>
<dbReference type="GO" id="GO:0046491">
    <property type="term" value="P:L-methylmalonyl-CoA metabolic process"/>
    <property type="evidence" value="ECO:0007669"/>
    <property type="project" value="TreeGrafter"/>
</dbReference>
<name>A0A852T6T5_9BACI</name>
<protein>
    <submittedName>
        <fullName evidence="3">Lactoylglutathione lyase</fullName>
        <ecNumber evidence="3">4.4.1.5</ecNumber>
    </submittedName>
</protein>
<dbReference type="GO" id="GO:0004462">
    <property type="term" value="F:lactoylglutathione lyase activity"/>
    <property type="evidence" value="ECO:0007669"/>
    <property type="project" value="UniProtKB-EC"/>
</dbReference>
<keyword evidence="3" id="KW-0456">Lyase</keyword>
<dbReference type="EC" id="4.4.1.5" evidence="3"/>
<dbReference type="GO" id="GO:0046872">
    <property type="term" value="F:metal ion binding"/>
    <property type="evidence" value="ECO:0007669"/>
    <property type="project" value="UniProtKB-KW"/>
</dbReference>
<dbReference type="InterPro" id="IPR051785">
    <property type="entry name" value="MMCE/EMCE_epimerase"/>
</dbReference>
<gene>
    <name evidence="3" type="ORF">F4694_000285</name>
</gene>
<dbReference type="InterPro" id="IPR018146">
    <property type="entry name" value="Glyoxalase_1_CS"/>
</dbReference>
<dbReference type="PROSITE" id="PS51819">
    <property type="entry name" value="VOC"/>
    <property type="match status" value="1"/>
</dbReference>
<dbReference type="PANTHER" id="PTHR43048">
    <property type="entry name" value="METHYLMALONYL-COA EPIMERASE"/>
    <property type="match status" value="1"/>
</dbReference>
<evidence type="ECO:0000259" key="2">
    <source>
        <dbReference type="PROSITE" id="PS51819"/>
    </source>
</evidence>
<reference evidence="4" key="1">
    <citation type="submission" date="2020-07" db="EMBL/GenBank/DDBJ databases">
        <authorList>
            <person name="Partida-Martinez L."/>
            <person name="Huntemann M."/>
            <person name="Clum A."/>
            <person name="Wang J."/>
            <person name="Palaniappan K."/>
            <person name="Ritter S."/>
            <person name="Chen I.-M."/>
            <person name="Stamatis D."/>
            <person name="Reddy T."/>
            <person name="O'Malley R."/>
            <person name="Daum C."/>
            <person name="Shapiro N."/>
            <person name="Ivanova N."/>
            <person name="Kyrpides N."/>
            <person name="Woyke T."/>
        </authorList>
    </citation>
    <scope>NUCLEOTIDE SEQUENCE [LARGE SCALE GENOMIC DNA]</scope>
    <source>
        <strain evidence="4">AT2.8</strain>
    </source>
</reference>
<dbReference type="PANTHER" id="PTHR43048:SF3">
    <property type="entry name" value="METHYLMALONYL-COA EPIMERASE, MITOCHONDRIAL"/>
    <property type="match status" value="1"/>
</dbReference>